<feature type="domain" description="VOC" evidence="1">
    <location>
        <begin position="27"/>
        <end position="168"/>
    </location>
</feature>
<dbReference type="PROSITE" id="PS51819">
    <property type="entry name" value="VOC"/>
    <property type="match status" value="1"/>
</dbReference>
<dbReference type="InterPro" id="IPR004360">
    <property type="entry name" value="Glyas_Fos-R_dOase_dom"/>
</dbReference>
<evidence type="ECO:0000259" key="1">
    <source>
        <dbReference type="PROSITE" id="PS51819"/>
    </source>
</evidence>
<comment type="caution">
    <text evidence="2">The sequence shown here is derived from an EMBL/GenBank/DDBJ whole genome shotgun (WGS) entry which is preliminary data.</text>
</comment>
<keyword evidence="3" id="KW-1185">Reference proteome</keyword>
<dbReference type="Proteomes" id="UP000290819">
    <property type="component" value="Unassembled WGS sequence"/>
</dbReference>
<name>A0A4Q1UQ57_9BRAD</name>
<dbReference type="SUPFAM" id="SSF54593">
    <property type="entry name" value="Glyoxalase/Bleomycin resistance protein/Dihydroxybiphenyl dioxygenase"/>
    <property type="match status" value="1"/>
</dbReference>
<gene>
    <name evidence="2" type="ORF">B5V03_33120</name>
</gene>
<proteinExistence type="predicted"/>
<protein>
    <submittedName>
        <fullName evidence="2">Glyoxalase</fullName>
    </submittedName>
</protein>
<dbReference type="InterPro" id="IPR029068">
    <property type="entry name" value="Glyas_Bleomycin-R_OHBP_Dase"/>
</dbReference>
<dbReference type="Pfam" id="PF00903">
    <property type="entry name" value="Glyoxalase"/>
    <property type="match status" value="1"/>
</dbReference>
<reference evidence="2 3" key="1">
    <citation type="submission" date="2017-03" db="EMBL/GenBank/DDBJ databases">
        <authorList>
            <person name="Safronova V.I."/>
            <person name="Sazanova A.L."/>
            <person name="Chirak E.R."/>
        </authorList>
    </citation>
    <scope>NUCLEOTIDE SEQUENCE [LARGE SCALE GENOMIC DNA]</scope>
    <source>
        <strain evidence="2 3">Opo-243</strain>
    </source>
</reference>
<dbReference type="AlphaFoldDB" id="A0A4Q1UQ57"/>
<sequence length="233" mass="25102">MTTLEIDRAAAAKSLNKSSTSRSVDMKLEIVVIPVSDVDRAKAFYARLGWRLDADFASGEEWRVIQFTPPGSACSVIFGKNVTAAAPGSVRGLYLIVSDLEAARQDLLGRGIEVSEPFHGAGDVHAGPDEPYLFGSVRVSGADPKRGSYSSFASFTDPDGNGWLFQEITTRLPGRIEADGTNFASTADLAATLRRAAAAHGEHEKRTGGHDENWADWYADYIVREQAGQPLPS</sequence>
<evidence type="ECO:0000313" key="3">
    <source>
        <dbReference type="Proteomes" id="UP000290819"/>
    </source>
</evidence>
<dbReference type="OrthoDB" id="485032at2"/>
<dbReference type="Gene3D" id="3.10.180.10">
    <property type="entry name" value="2,3-Dihydroxybiphenyl 1,2-Dioxygenase, domain 1"/>
    <property type="match status" value="1"/>
</dbReference>
<dbReference type="RefSeq" id="WP_129274637.1">
    <property type="nucleotide sequence ID" value="NZ_MZXW01000050.1"/>
</dbReference>
<organism evidence="2 3">
    <name type="scientific">Bradyrhizobium betae</name>
    <dbReference type="NCBI Taxonomy" id="244734"/>
    <lineage>
        <taxon>Bacteria</taxon>
        <taxon>Pseudomonadati</taxon>
        <taxon>Pseudomonadota</taxon>
        <taxon>Alphaproteobacteria</taxon>
        <taxon>Hyphomicrobiales</taxon>
        <taxon>Nitrobacteraceae</taxon>
        <taxon>Bradyrhizobium</taxon>
    </lineage>
</organism>
<accession>A0A4Q1UQ57</accession>
<dbReference type="InterPro" id="IPR037523">
    <property type="entry name" value="VOC_core"/>
</dbReference>
<dbReference type="EMBL" id="MZXW01000050">
    <property type="protein sequence ID" value="RXT36497.1"/>
    <property type="molecule type" value="Genomic_DNA"/>
</dbReference>
<evidence type="ECO:0000313" key="2">
    <source>
        <dbReference type="EMBL" id="RXT36497.1"/>
    </source>
</evidence>